<accession>A0AAX2JDW4</accession>
<reference evidence="1 2" key="1">
    <citation type="submission" date="2018-06" db="EMBL/GenBank/DDBJ databases">
        <authorList>
            <consortium name="Pathogen Informatics"/>
            <person name="Doyle S."/>
        </authorList>
    </citation>
    <scope>NUCLEOTIDE SEQUENCE [LARGE SCALE GENOMIC DNA]</scope>
    <source>
        <strain evidence="1 2">NCTC12112</strain>
    </source>
</reference>
<name>A0AAX2JDW4_9FUSO</name>
<dbReference type="AlphaFoldDB" id="A0AAX2JDW4"/>
<dbReference type="RefSeq" id="WP_005980100.1">
    <property type="nucleotide sequence ID" value="NZ_CABKNW010000004.1"/>
</dbReference>
<dbReference type="EMBL" id="LS483487">
    <property type="protein sequence ID" value="SQJ03987.1"/>
    <property type="molecule type" value="Genomic_DNA"/>
</dbReference>
<gene>
    <name evidence="1" type="ORF">NCTC12112_01750</name>
</gene>
<dbReference type="KEGG" id="ful:C4N20_15835"/>
<protein>
    <submittedName>
        <fullName evidence="1">Uncharacterized protein</fullName>
    </submittedName>
</protein>
<evidence type="ECO:0000313" key="2">
    <source>
        <dbReference type="Proteomes" id="UP000249008"/>
    </source>
</evidence>
<sequence length="63" mass="7775">MGILKIEMPLEWWTRINEKCKELNLNPESYTEVKNYGKLYFDLQKHQFDRRFPIPDPKDYLKI</sequence>
<organism evidence="1 2">
    <name type="scientific">Fusobacterium ulcerans</name>
    <dbReference type="NCBI Taxonomy" id="861"/>
    <lineage>
        <taxon>Bacteria</taxon>
        <taxon>Fusobacteriati</taxon>
        <taxon>Fusobacteriota</taxon>
        <taxon>Fusobacteriia</taxon>
        <taxon>Fusobacteriales</taxon>
        <taxon>Fusobacteriaceae</taxon>
        <taxon>Fusobacterium</taxon>
    </lineage>
</organism>
<evidence type="ECO:0000313" key="1">
    <source>
        <dbReference type="EMBL" id="SQJ03987.1"/>
    </source>
</evidence>
<dbReference type="Proteomes" id="UP000249008">
    <property type="component" value="Chromosome 1"/>
</dbReference>
<dbReference type="GeneID" id="78456298"/>
<proteinExistence type="predicted"/>